<reference evidence="2 3" key="1">
    <citation type="journal article" date="2022" name="Int. J. Syst. Evol. Microbiol.">
        <title>Flavobacterium ammonificans sp. nov. and Flavobacterium ammoniigenes sp. nov., ammonifying bacteria isolated from surface river water.</title>
        <authorList>
            <person name="Watanabe K."/>
            <person name="Kitamura T."/>
            <person name="Ogata Y."/>
            <person name="Shindo C."/>
            <person name="Suda W."/>
        </authorList>
    </citation>
    <scope>NUCLEOTIDE SEQUENCE [LARGE SCALE GENOMIC DNA]</scope>
    <source>
        <strain evidence="2 3">GENT11</strain>
    </source>
</reference>
<protein>
    <recommendedName>
        <fullName evidence="4">AI-2E family transporter</fullName>
    </recommendedName>
</protein>
<sequence length="93" mass="10474">MKQGVITFLSWFFAIVFSVIGLINSFVGNDPEFGIFIVFASLLFYPPIRFAIEKKLGWRMPKLGLTVLAIFILWSSLGVGELIDKIQMALSML</sequence>
<accession>A0ABM7UY45</accession>
<feature type="transmembrane region" description="Helical" evidence="1">
    <location>
        <begin position="7"/>
        <end position="27"/>
    </location>
</feature>
<keyword evidence="3" id="KW-1185">Reference proteome</keyword>
<dbReference type="Proteomes" id="UP001319865">
    <property type="component" value="Chromosome"/>
</dbReference>
<proteinExistence type="predicted"/>
<keyword evidence="1" id="KW-0472">Membrane</keyword>
<keyword evidence="1" id="KW-0812">Transmembrane</keyword>
<dbReference type="RefSeq" id="WP_229331034.1">
    <property type="nucleotide sequence ID" value="NZ_AP025183.1"/>
</dbReference>
<feature type="transmembrane region" description="Helical" evidence="1">
    <location>
        <begin position="33"/>
        <end position="51"/>
    </location>
</feature>
<name>A0ABM7UY45_9FLAO</name>
<keyword evidence="1" id="KW-1133">Transmembrane helix</keyword>
<evidence type="ECO:0000313" key="3">
    <source>
        <dbReference type="Proteomes" id="UP001319865"/>
    </source>
</evidence>
<organism evidence="2 3">
    <name type="scientific">Flavobacterium ammonificans</name>
    <dbReference type="NCBI Taxonomy" id="1751056"/>
    <lineage>
        <taxon>Bacteria</taxon>
        <taxon>Pseudomonadati</taxon>
        <taxon>Bacteroidota</taxon>
        <taxon>Flavobacteriia</taxon>
        <taxon>Flavobacteriales</taxon>
        <taxon>Flavobacteriaceae</taxon>
        <taxon>Flavobacterium</taxon>
    </lineage>
</organism>
<evidence type="ECO:0000313" key="2">
    <source>
        <dbReference type="EMBL" id="BDB52311.1"/>
    </source>
</evidence>
<evidence type="ECO:0008006" key="4">
    <source>
        <dbReference type="Google" id="ProtNLM"/>
    </source>
</evidence>
<gene>
    <name evidence="2" type="ORF">GENT11_06230</name>
</gene>
<reference evidence="2 3" key="2">
    <citation type="journal article" date="2022" name="Microorganisms">
        <title>Complete Genome Sequences of Two Flavobacterium ammonificans Strains and a Flavobacterium ammoniigenes Strain of Ammonifying Bacterioplankton Isolated from Surface River Water.</title>
        <authorList>
            <person name="Suda W."/>
            <person name="Ogata Y."/>
            <person name="Shindo C."/>
            <person name="Watanabe K."/>
        </authorList>
    </citation>
    <scope>NUCLEOTIDE SEQUENCE [LARGE SCALE GENOMIC DNA]</scope>
    <source>
        <strain evidence="2 3">GENT11</strain>
    </source>
</reference>
<evidence type="ECO:0000256" key="1">
    <source>
        <dbReference type="SAM" id="Phobius"/>
    </source>
</evidence>
<dbReference type="EMBL" id="AP025183">
    <property type="protein sequence ID" value="BDB52311.1"/>
    <property type="molecule type" value="Genomic_DNA"/>
</dbReference>
<feature type="transmembrane region" description="Helical" evidence="1">
    <location>
        <begin position="63"/>
        <end position="83"/>
    </location>
</feature>